<keyword evidence="7" id="KW-1185">Reference proteome</keyword>
<dbReference type="Proteomes" id="UP000005632">
    <property type="component" value="Chromosome"/>
</dbReference>
<organism evidence="6 7">
    <name type="scientific">Sphaerochaeta pleomorpha (strain ATCC BAA-1885 / DSM 22778 / Grapes)</name>
    <dbReference type="NCBI Taxonomy" id="158190"/>
    <lineage>
        <taxon>Bacteria</taxon>
        <taxon>Pseudomonadati</taxon>
        <taxon>Spirochaetota</taxon>
        <taxon>Spirochaetia</taxon>
        <taxon>Spirochaetales</taxon>
        <taxon>Sphaerochaetaceae</taxon>
        <taxon>Sphaerochaeta</taxon>
    </lineage>
</organism>
<sequence>MKKVLVGLAIMLVATSFVFAAGTGEQGKSTKKQLMGVVTPSADHGFTAESIRHCEAQVKALAAANGFDYRFMTAAESGEQSNAVETILGMKPTVMVLWPVTGDELRSAAQSVMEAKVPLIVYDRFIEGLTPTAEISGDNVAIGEGAGRYFNDFFKADLAKGTVNYLEFKGDSSTVPMERTNGFLSTADKNFTLDQSFVTNWSQQTAMEQMENFLNTKSVAEIESIKAIWTHDDEIVFGIVEALKNYHGSAKINIRLINGVSAGMGFMDLFENSGLKGIDFMTYTFSPSMVRDAVDLGYKVMKGETLEKNYKVPTEMIDKTNFKAYMQSDMYKTRYSL</sequence>
<dbReference type="InterPro" id="IPR028082">
    <property type="entry name" value="Peripla_BP_I"/>
</dbReference>
<evidence type="ECO:0000256" key="1">
    <source>
        <dbReference type="ARBA" id="ARBA00004196"/>
    </source>
</evidence>
<dbReference type="SUPFAM" id="SSF53822">
    <property type="entry name" value="Periplasmic binding protein-like I"/>
    <property type="match status" value="1"/>
</dbReference>
<evidence type="ECO:0000256" key="3">
    <source>
        <dbReference type="ARBA" id="ARBA00022729"/>
    </source>
</evidence>
<dbReference type="GO" id="GO:0030246">
    <property type="term" value="F:carbohydrate binding"/>
    <property type="evidence" value="ECO:0007669"/>
    <property type="project" value="UniProtKB-ARBA"/>
</dbReference>
<feature type="chain" id="PRO_5003513832" evidence="4">
    <location>
        <begin position="21"/>
        <end position="337"/>
    </location>
</feature>
<dbReference type="RefSeq" id="WP_014269606.1">
    <property type="nucleotide sequence ID" value="NC_016633.1"/>
</dbReference>
<dbReference type="HOGENOM" id="CLU_037628_3_2_12"/>
<evidence type="ECO:0000313" key="7">
    <source>
        <dbReference type="Proteomes" id="UP000005632"/>
    </source>
</evidence>
<reference evidence="6 7" key="1">
    <citation type="submission" date="2011-11" db="EMBL/GenBank/DDBJ databases">
        <title>Complete sequence of Spirochaeta sp. grapes.</title>
        <authorList>
            <consortium name="US DOE Joint Genome Institute"/>
            <person name="Lucas S."/>
            <person name="Han J."/>
            <person name="Lapidus A."/>
            <person name="Cheng J.-F."/>
            <person name="Goodwin L."/>
            <person name="Pitluck S."/>
            <person name="Peters L."/>
            <person name="Ovchinnikova G."/>
            <person name="Munk A.C."/>
            <person name="Detter J.C."/>
            <person name="Han C."/>
            <person name="Tapia R."/>
            <person name="Land M."/>
            <person name="Hauser L."/>
            <person name="Kyrpides N."/>
            <person name="Ivanova N."/>
            <person name="Pagani I."/>
            <person name="Ritalahtilisa K."/>
            <person name="Loeffler F."/>
            <person name="Woyke T."/>
        </authorList>
    </citation>
    <scope>NUCLEOTIDE SEQUENCE [LARGE SCALE GENOMIC DNA]</scope>
    <source>
        <strain evidence="7">ATCC BAA-1885 / DSM 22778 / Grapes</strain>
    </source>
</reference>
<keyword evidence="6" id="KW-0813">Transport</keyword>
<name>G8QRA4_SPHPG</name>
<dbReference type="PANTHER" id="PTHR46847:SF1">
    <property type="entry name" value="D-ALLOSE-BINDING PERIPLASMIC PROTEIN-RELATED"/>
    <property type="match status" value="1"/>
</dbReference>
<protein>
    <submittedName>
        <fullName evidence="6">ABC-type sugar transport system, periplasmic component</fullName>
    </submittedName>
</protein>
<proteinExistence type="inferred from homology"/>
<evidence type="ECO:0000313" key="6">
    <source>
        <dbReference type="EMBL" id="AEV28757.1"/>
    </source>
</evidence>
<dbReference type="STRING" id="158190.SpiGrapes_0931"/>
<dbReference type="GO" id="GO:0030313">
    <property type="term" value="C:cell envelope"/>
    <property type="evidence" value="ECO:0007669"/>
    <property type="project" value="UniProtKB-SubCell"/>
</dbReference>
<dbReference type="Pfam" id="PF13407">
    <property type="entry name" value="Peripla_BP_4"/>
    <property type="match status" value="1"/>
</dbReference>
<gene>
    <name evidence="6" type="ordered locus">SpiGrapes_0931</name>
</gene>
<dbReference type="eggNOG" id="COG1879">
    <property type="taxonomic scope" value="Bacteria"/>
</dbReference>
<dbReference type="OrthoDB" id="9769193at2"/>
<feature type="signal peptide" evidence="4">
    <location>
        <begin position="1"/>
        <end position="20"/>
    </location>
</feature>
<accession>G8QRA4</accession>
<keyword evidence="3 4" id="KW-0732">Signal</keyword>
<dbReference type="InterPro" id="IPR025997">
    <property type="entry name" value="SBP_2_dom"/>
</dbReference>
<feature type="domain" description="Periplasmic binding protein" evidence="5">
    <location>
        <begin position="36"/>
        <end position="304"/>
    </location>
</feature>
<dbReference type="Gene3D" id="3.40.50.2300">
    <property type="match status" value="2"/>
</dbReference>
<keyword evidence="6" id="KW-0762">Sugar transport</keyword>
<comment type="subcellular location">
    <subcellularLocation>
        <location evidence="1">Cell envelope</location>
    </subcellularLocation>
</comment>
<dbReference type="AlphaFoldDB" id="G8QRA4"/>
<evidence type="ECO:0000259" key="5">
    <source>
        <dbReference type="Pfam" id="PF13407"/>
    </source>
</evidence>
<comment type="similarity">
    <text evidence="2">Belongs to the bacterial solute-binding protein 2 family.</text>
</comment>
<evidence type="ECO:0000256" key="4">
    <source>
        <dbReference type="SAM" id="SignalP"/>
    </source>
</evidence>
<dbReference type="EMBL" id="CP003155">
    <property type="protein sequence ID" value="AEV28757.1"/>
    <property type="molecule type" value="Genomic_DNA"/>
</dbReference>
<dbReference type="PANTHER" id="PTHR46847">
    <property type="entry name" value="D-ALLOSE-BINDING PERIPLASMIC PROTEIN-RELATED"/>
    <property type="match status" value="1"/>
</dbReference>
<evidence type="ECO:0000256" key="2">
    <source>
        <dbReference type="ARBA" id="ARBA00007639"/>
    </source>
</evidence>
<dbReference type="KEGG" id="sgp:SpiGrapes_0931"/>